<evidence type="ECO:0000313" key="3">
    <source>
        <dbReference type="Proteomes" id="UP000886595"/>
    </source>
</evidence>
<dbReference type="Proteomes" id="UP000886595">
    <property type="component" value="Unassembled WGS sequence"/>
</dbReference>
<keyword evidence="3" id="KW-1185">Reference proteome</keyword>
<comment type="caution">
    <text evidence="2">The sequence shown here is derived from an EMBL/GenBank/DDBJ whole genome shotgun (WGS) entry which is preliminary data.</text>
</comment>
<feature type="region of interest" description="Disordered" evidence="1">
    <location>
        <begin position="245"/>
        <end position="264"/>
    </location>
</feature>
<evidence type="ECO:0000313" key="2">
    <source>
        <dbReference type="EMBL" id="KAG2284853.1"/>
    </source>
</evidence>
<feature type="region of interest" description="Disordered" evidence="1">
    <location>
        <begin position="1"/>
        <end position="102"/>
    </location>
</feature>
<feature type="region of interest" description="Disordered" evidence="1">
    <location>
        <begin position="120"/>
        <end position="139"/>
    </location>
</feature>
<proteinExistence type="predicted"/>
<accession>A0A8X7RDL0</accession>
<feature type="compositionally biased region" description="Basic and acidic residues" evidence="1">
    <location>
        <begin position="129"/>
        <end position="139"/>
    </location>
</feature>
<dbReference type="EMBL" id="JAAMPC010000010">
    <property type="protein sequence ID" value="KAG2284853.1"/>
    <property type="molecule type" value="Genomic_DNA"/>
</dbReference>
<gene>
    <name evidence="2" type="ORF">Bca52824_044457</name>
</gene>
<name>A0A8X7RDL0_BRACI</name>
<reference evidence="2 3" key="1">
    <citation type="submission" date="2020-02" db="EMBL/GenBank/DDBJ databases">
        <authorList>
            <person name="Ma Q."/>
            <person name="Huang Y."/>
            <person name="Song X."/>
            <person name="Pei D."/>
        </authorList>
    </citation>
    <scope>NUCLEOTIDE SEQUENCE [LARGE SCALE GENOMIC DNA]</scope>
    <source>
        <strain evidence="2">Sxm20200214</strain>
        <tissue evidence="2">Leaf</tissue>
    </source>
</reference>
<feature type="compositionally biased region" description="Basic and acidic residues" evidence="1">
    <location>
        <begin position="248"/>
        <end position="264"/>
    </location>
</feature>
<sequence>MLDHELEDCPQNPQQKDNNNKKSNIQTEGKNEEFSKGRRTYQDNPHQAKESSRHQDGFMCDARKSANFEPPRERRSQESQGRHQHSRSYYRPESYHSHQHLSPRYDAAVARKPRWVETGRRVSHSVHTRTREELQTNSVTRERRTTLEDRNSSAYISGHRPITELNSLERRKGKGETFVVPTHEEAVEAARLEIREAPNQYANCADPTESAARRERVRLAEETGEVDANANSIAADTINILPEQVSQELRKSGSQSRKDLEDLH</sequence>
<feature type="compositionally biased region" description="Basic and acidic residues" evidence="1">
    <location>
        <begin position="46"/>
        <end position="81"/>
    </location>
</feature>
<protein>
    <submittedName>
        <fullName evidence="2">Uncharacterized protein</fullName>
    </submittedName>
</protein>
<feature type="compositionally biased region" description="Low complexity" evidence="1">
    <location>
        <begin position="11"/>
        <end position="24"/>
    </location>
</feature>
<dbReference type="AlphaFoldDB" id="A0A8X7RDL0"/>
<organism evidence="2 3">
    <name type="scientific">Brassica carinata</name>
    <name type="common">Ethiopian mustard</name>
    <name type="synonym">Abyssinian cabbage</name>
    <dbReference type="NCBI Taxonomy" id="52824"/>
    <lineage>
        <taxon>Eukaryota</taxon>
        <taxon>Viridiplantae</taxon>
        <taxon>Streptophyta</taxon>
        <taxon>Embryophyta</taxon>
        <taxon>Tracheophyta</taxon>
        <taxon>Spermatophyta</taxon>
        <taxon>Magnoliopsida</taxon>
        <taxon>eudicotyledons</taxon>
        <taxon>Gunneridae</taxon>
        <taxon>Pentapetalae</taxon>
        <taxon>rosids</taxon>
        <taxon>malvids</taxon>
        <taxon>Brassicales</taxon>
        <taxon>Brassicaceae</taxon>
        <taxon>Brassiceae</taxon>
        <taxon>Brassica</taxon>
    </lineage>
</organism>
<evidence type="ECO:0000256" key="1">
    <source>
        <dbReference type="SAM" id="MobiDB-lite"/>
    </source>
</evidence>